<keyword evidence="5" id="KW-0819">tRNA processing</keyword>
<dbReference type="GO" id="GO:0046872">
    <property type="term" value="F:metal ion binding"/>
    <property type="evidence" value="ECO:0007669"/>
    <property type="project" value="UniProtKB-KW"/>
</dbReference>
<evidence type="ECO:0000256" key="2">
    <source>
        <dbReference type="ARBA" id="ARBA00007599"/>
    </source>
</evidence>
<proteinExistence type="inferred from homology"/>
<dbReference type="Proteomes" id="UP000366051">
    <property type="component" value="Chromosome"/>
</dbReference>
<dbReference type="SUPFAM" id="SSF52540">
    <property type="entry name" value="P-loop containing nucleoside triphosphate hydrolases"/>
    <property type="match status" value="1"/>
</dbReference>
<comment type="subcellular location">
    <subcellularLocation>
        <location evidence="1">Cytoplasm</location>
    </subcellularLocation>
</comment>
<dbReference type="Pfam" id="PF02367">
    <property type="entry name" value="TsaE"/>
    <property type="match status" value="1"/>
</dbReference>
<dbReference type="NCBIfam" id="TIGR00150">
    <property type="entry name" value="T6A_YjeE"/>
    <property type="match status" value="1"/>
</dbReference>
<evidence type="ECO:0000256" key="7">
    <source>
        <dbReference type="ARBA" id="ARBA00022741"/>
    </source>
</evidence>
<dbReference type="GO" id="GO:0005524">
    <property type="term" value="F:ATP binding"/>
    <property type="evidence" value="ECO:0007669"/>
    <property type="project" value="UniProtKB-KW"/>
</dbReference>
<dbReference type="PANTHER" id="PTHR33540:SF2">
    <property type="entry name" value="TRNA THREONYLCARBAMOYLADENOSINE BIOSYNTHESIS PROTEIN TSAE"/>
    <property type="match status" value="1"/>
</dbReference>
<dbReference type="InterPro" id="IPR003442">
    <property type="entry name" value="T6A_TsaE"/>
</dbReference>
<organism evidence="11 12">
    <name type="scientific">Heliorestis convoluta</name>
    <dbReference type="NCBI Taxonomy" id="356322"/>
    <lineage>
        <taxon>Bacteria</taxon>
        <taxon>Bacillati</taxon>
        <taxon>Bacillota</taxon>
        <taxon>Clostridia</taxon>
        <taxon>Eubacteriales</taxon>
        <taxon>Heliobacteriaceae</taxon>
        <taxon>Heliorestis</taxon>
    </lineage>
</organism>
<evidence type="ECO:0000256" key="4">
    <source>
        <dbReference type="ARBA" id="ARBA00022490"/>
    </source>
</evidence>
<evidence type="ECO:0000256" key="6">
    <source>
        <dbReference type="ARBA" id="ARBA00022723"/>
    </source>
</evidence>
<evidence type="ECO:0000313" key="12">
    <source>
        <dbReference type="Proteomes" id="UP000366051"/>
    </source>
</evidence>
<dbReference type="GO" id="GO:0005737">
    <property type="term" value="C:cytoplasm"/>
    <property type="evidence" value="ECO:0007669"/>
    <property type="project" value="UniProtKB-SubCell"/>
</dbReference>
<dbReference type="GO" id="GO:0002949">
    <property type="term" value="P:tRNA threonylcarbamoyladenosine modification"/>
    <property type="evidence" value="ECO:0007669"/>
    <property type="project" value="InterPro"/>
</dbReference>
<keyword evidence="6" id="KW-0479">Metal-binding</keyword>
<keyword evidence="4" id="KW-0963">Cytoplasm</keyword>
<reference evidence="12" key="1">
    <citation type="submission" date="2019-11" db="EMBL/GenBank/DDBJ databases">
        <title>Genome sequence of Heliorestis convoluta strain HH, an alkaliphilic and minimalistic phototrophic bacterium from a soda lake in Egypt.</title>
        <authorList>
            <person name="Dewey E.D."/>
            <person name="Stokes L.M."/>
            <person name="Burchell B.M."/>
            <person name="Shaffer K.N."/>
            <person name="Huntington A.M."/>
            <person name="Baker J.M."/>
            <person name="Nadendla S."/>
            <person name="Giglio M.G."/>
            <person name="Touchman J.W."/>
            <person name="Blankenship R.E."/>
            <person name="Madigan M.T."/>
            <person name="Sattley W.M."/>
        </authorList>
    </citation>
    <scope>NUCLEOTIDE SEQUENCE [LARGE SCALE GENOMIC DNA]</scope>
    <source>
        <strain evidence="12">HH</strain>
    </source>
</reference>
<gene>
    <name evidence="11" type="ORF">FTV88_3028</name>
</gene>
<evidence type="ECO:0000256" key="9">
    <source>
        <dbReference type="ARBA" id="ARBA00022842"/>
    </source>
</evidence>
<evidence type="ECO:0000256" key="8">
    <source>
        <dbReference type="ARBA" id="ARBA00022840"/>
    </source>
</evidence>
<keyword evidence="8" id="KW-0067">ATP-binding</keyword>
<evidence type="ECO:0000256" key="3">
    <source>
        <dbReference type="ARBA" id="ARBA00019010"/>
    </source>
</evidence>
<name>A0A5Q2N588_9FIRM</name>
<dbReference type="EMBL" id="CP045875">
    <property type="protein sequence ID" value="QGG49103.1"/>
    <property type="molecule type" value="Genomic_DNA"/>
</dbReference>
<dbReference type="AlphaFoldDB" id="A0A5Q2N588"/>
<protein>
    <recommendedName>
        <fullName evidence="3">tRNA threonylcarbamoyladenosine biosynthesis protein TsaE</fullName>
    </recommendedName>
    <alternativeName>
        <fullName evidence="10">t(6)A37 threonylcarbamoyladenosine biosynthesis protein TsaE</fullName>
    </alternativeName>
</protein>
<dbReference type="KEGG" id="hcv:FTV88_3028"/>
<accession>A0A5Q2N588</accession>
<evidence type="ECO:0000313" key="11">
    <source>
        <dbReference type="EMBL" id="QGG49103.1"/>
    </source>
</evidence>
<keyword evidence="7" id="KW-0547">Nucleotide-binding</keyword>
<evidence type="ECO:0000256" key="10">
    <source>
        <dbReference type="ARBA" id="ARBA00032441"/>
    </source>
</evidence>
<dbReference type="InterPro" id="IPR027417">
    <property type="entry name" value="P-loop_NTPase"/>
</dbReference>
<sequence>MQREVGQGILIDEKATDAFGCWLAQYMAKDDILLLFGDLGAGKTTLVQALVRALGYDGAVTSPTFTLVHEYEGNIPIYHFDLYRLTEPEEVWDIGWSHYLQGQGLLCIEWPERLGHLMPEEALQVRLVPIERSNGEIARRMELNGSGEKAQQIVREWNQACTSLDWIAQQP</sequence>
<evidence type="ECO:0000256" key="1">
    <source>
        <dbReference type="ARBA" id="ARBA00004496"/>
    </source>
</evidence>
<dbReference type="PANTHER" id="PTHR33540">
    <property type="entry name" value="TRNA THREONYLCARBAMOYLADENOSINE BIOSYNTHESIS PROTEIN TSAE"/>
    <property type="match status" value="1"/>
</dbReference>
<dbReference type="RefSeq" id="WP_153726146.1">
    <property type="nucleotide sequence ID" value="NZ_CP045875.1"/>
</dbReference>
<dbReference type="Gene3D" id="3.40.50.300">
    <property type="entry name" value="P-loop containing nucleotide triphosphate hydrolases"/>
    <property type="match status" value="1"/>
</dbReference>
<dbReference type="OrthoDB" id="9815896at2"/>
<comment type="similarity">
    <text evidence="2">Belongs to the TsaE family.</text>
</comment>
<keyword evidence="12" id="KW-1185">Reference proteome</keyword>
<keyword evidence="9" id="KW-0460">Magnesium</keyword>
<evidence type="ECO:0000256" key="5">
    <source>
        <dbReference type="ARBA" id="ARBA00022694"/>
    </source>
</evidence>